<gene>
    <name evidence="1" type="ORF">B9Q01_05395</name>
</gene>
<dbReference type="PANTHER" id="PTHR39337">
    <property type="entry name" value="BLR5642 PROTEIN"/>
    <property type="match status" value="1"/>
</dbReference>
<dbReference type="AlphaFoldDB" id="A0A2R6AAB0"/>
<dbReference type="Pfam" id="PF04343">
    <property type="entry name" value="DUF488"/>
    <property type="match status" value="1"/>
</dbReference>
<dbReference type="InterPro" id="IPR007438">
    <property type="entry name" value="DUF488"/>
</dbReference>
<evidence type="ECO:0000313" key="2">
    <source>
        <dbReference type="Proteomes" id="UP000240880"/>
    </source>
</evidence>
<reference evidence="1 2" key="1">
    <citation type="submission" date="2017-04" db="EMBL/GenBank/DDBJ databases">
        <title>Novel microbial lineages endemic to geothermal iron-oxide mats fill important gaps in the evolutionary history of Archaea.</title>
        <authorList>
            <person name="Jay Z.J."/>
            <person name="Beam J.P."/>
            <person name="Dlakic M."/>
            <person name="Rusch D.B."/>
            <person name="Kozubal M.A."/>
            <person name="Inskeep W.P."/>
        </authorList>
    </citation>
    <scope>NUCLEOTIDE SEQUENCE [LARGE SCALE GENOMIC DNA]</scope>
    <source>
        <strain evidence="1">OSP_D</strain>
    </source>
</reference>
<comment type="caution">
    <text evidence="1">The sequence shown here is derived from an EMBL/GenBank/DDBJ whole genome shotgun (WGS) entry which is preliminary data.</text>
</comment>
<dbReference type="PANTHER" id="PTHR39337:SF1">
    <property type="entry name" value="BLR5642 PROTEIN"/>
    <property type="match status" value="1"/>
</dbReference>
<organism evidence="1 2">
    <name type="scientific">Candidatus Marsarchaeota G1 archaeon OSP_D</name>
    <dbReference type="NCBI Taxonomy" id="1978155"/>
    <lineage>
        <taxon>Archaea</taxon>
        <taxon>Candidatus Marsarchaeota</taxon>
        <taxon>Candidatus Marsarchaeota group 1</taxon>
    </lineage>
</organism>
<dbReference type="Proteomes" id="UP000240880">
    <property type="component" value="Unassembled WGS sequence"/>
</dbReference>
<evidence type="ECO:0000313" key="1">
    <source>
        <dbReference type="EMBL" id="PSN83233.1"/>
    </source>
</evidence>
<sequence>MDLVVDIRRFPRSKTNPQYNSEFLEAKLKEEGIGYQHFACLGGFRKPKRDSPNTAWKNPSFRGFADYMLTAEFDAPKNELTSKYVLGKI</sequence>
<name>A0A2R6AAB0_9ARCH</name>
<accession>A0A2R6AAB0</accession>
<dbReference type="EMBL" id="NEXC01000031">
    <property type="protein sequence ID" value="PSN83233.1"/>
    <property type="molecule type" value="Genomic_DNA"/>
</dbReference>
<proteinExistence type="predicted"/>
<protein>
    <submittedName>
        <fullName evidence="1">Uncharacterized protein</fullName>
    </submittedName>
</protein>